<evidence type="ECO:0000256" key="8">
    <source>
        <dbReference type="ARBA" id="ARBA00023065"/>
    </source>
</evidence>
<feature type="transmembrane region" description="Helical" evidence="11">
    <location>
        <begin position="208"/>
        <end position="228"/>
    </location>
</feature>
<evidence type="ECO:0000256" key="5">
    <source>
        <dbReference type="ARBA" id="ARBA00022692"/>
    </source>
</evidence>
<dbReference type="NCBIfam" id="NF004485">
    <property type="entry name" value="PRK05815.3-3"/>
    <property type="match status" value="1"/>
</dbReference>
<comment type="similarity">
    <text evidence="2">Belongs to the ATPase A chain family.</text>
</comment>
<accession>A0A8E2QZV5</accession>
<sequence>MSELLEGWKEFTSQFTAIFLTTIVICAICITYNVKVKGKNKSDEISGYVMIVDMIVSSTENLVVSIMGKKYRSITPYFLYIFFYIFIGSMISLLGFESPTTSLTITFSMALVTFVMIYYFGIKYQRAAFFKKFKNPLELFTQFTPLLSMSFRLFGNILGGSIILGLVYALFIGFQSSWSGERIGGHWPSFGIWNVAPNSDYWTYQYKYWWSGINIFTSVITPFLHFYFDIFDSIIQSVVFIMLTLSYWAEAMSEEEQELKSKNPHREKRKFLIAEIKKIKKNKQKIKGEKC</sequence>
<dbReference type="PROSITE" id="PS00449">
    <property type="entry name" value="ATPASE_A"/>
    <property type="match status" value="1"/>
</dbReference>
<dbReference type="RefSeq" id="WP_104205968.1">
    <property type="nucleotide sequence ID" value="NZ_PHND01000001.1"/>
</dbReference>
<dbReference type="InterPro" id="IPR035908">
    <property type="entry name" value="F0_ATP_A_sf"/>
</dbReference>
<dbReference type="PANTHER" id="PTHR42823:SF3">
    <property type="entry name" value="ATP SYNTHASE SUBUNIT A, CHLOROPLASTIC"/>
    <property type="match status" value="1"/>
</dbReference>
<keyword evidence="4" id="KW-0138">CF(0)</keyword>
<dbReference type="GO" id="GO:0042777">
    <property type="term" value="P:proton motive force-driven plasma membrane ATP synthesis"/>
    <property type="evidence" value="ECO:0007669"/>
    <property type="project" value="TreeGrafter"/>
</dbReference>
<dbReference type="SUPFAM" id="SSF81336">
    <property type="entry name" value="F1F0 ATP synthase subunit A"/>
    <property type="match status" value="1"/>
</dbReference>
<evidence type="ECO:0000313" key="13">
    <source>
        <dbReference type="Proteomes" id="UP000239010"/>
    </source>
</evidence>
<keyword evidence="3" id="KW-0813">Transport</keyword>
<gene>
    <name evidence="12" type="primary">atpB</name>
    <name evidence="12" type="ORF">EELLY_v1c05660</name>
</gene>
<keyword evidence="6" id="KW-0375">Hydrogen ion transport</keyword>
<feature type="transmembrane region" description="Helical" evidence="11">
    <location>
        <begin position="15"/>
        <end position="34"/>
    </location>
</feature>
<evidence type="ECO:0000256" key="11">
    <source>
        <dbReference type="SAM" id="Phobius"/>
    </source>
</evidence>
<keyword evidence="13" id="KW-1185">Reference proteome</keyword>
<dbReference type="InterPro" id="IPR023011">
    <property type="entry name" value="ATP_synth_F0_asu_AS"/>
</dbReference>
<dbReference type="Gene3D" id="1.20.120.220">
    <property type="entry name" value="ATP synthase, F0 complex, subunit A"/>
    <property type="match status" value="1"/>
</dbReference>
<dbReference type="EMBL" id="PHND01000001">
    <property type="protein sequence ID" value="PPE04885.1"/>
    <property type="molecule type" value="Genomic_DNA"/>
</dbReference>
<dbReference type="AlphaFoldDB" id="A0A8E2QZV5"/>
<keyword evidence="10" id="KW-0066">ATP synthesis</keyword>
<dbReference type="CDD" id="cd00310">
    <property type="entry name" value="ATP-synt_Fo_a_6"/>
    <property type="match status" value="1"/>
</dbReference>
<evidence type="ECO:0000256" key="10">
    <source>
        <dbReference type="ARBA" id="ARBA00023310"/>
    </source>
</evidence>
<evidence type="ECO:0000256" key="3">
    <source>
        <dbReference type="ARBA" id="ARBA00022448"/>
    </source>
</evidence>
<protein>
    <submittedName>
        <fullName evidence="12">F0F1 ATP synthase subunit A</fullName>
    </submittedName>
</protein>
<dbReference type="GO" id="GO:0005886">
    <property type="term" value="C:plasma membrane"/>
    <property type="evidence" value="ECO:0007669"/>
    <property type="project" value="TreeGrafter"/>
</dbReference>
<keyword evidence="8" id="KW-0406">Ion transport</keyword>
<name>A0A8E2QZV5_9MOLU</name>
<keyword evidence="7 11" id="KW-1133">Transmembrane helix</keyword>
<comment type="subcellular location">
    <subcellularLocation>
        <location evidence="1">Membrane</location>
        <topology evidence="1">Multi-pass membrane protein</topology>
    </subcellularLocation>
</comment>
<dbReference type="InterPro" id="IPR045082">
    <property type="entry name" value="ATP_syn_F0_a_bact/chloroplast"/>
</dbReference>
<feature type="transmembrane region" description="Helical" evidence="11">
    <location>
        <begin position="77"/>
        <end position="96"/>
    </location>
</feature>
<evidence type="ECO:0000313" key="12">
    <source>
        <dbReference type="EMBL" id="PPE04885.1"/>
    </source>
</evidence>
<comment type="caution">
    <text evidence="12">The sequence shown here is derived from an EMBL/GenBank/DDBJ whole genome shotgun (WGS) entry which is preliminary data.</text>
</comment>
<proteinExistence type="inferred from homology"/>
<dbReference type="InterPro" id="IPR000568">
    <property type="entry name" value="ATP_synth_F0_asu"/>
</dbReference>
<feature type="transmembrane region" description="Helical" evidence="11">
    <location>
        <begin position="102"/>
        <end position="122"/>
    </location>
</feature>
<reference evidence="12 13" key="1">
    <citation type="submission" date="2017-11" db="EMBL/GenBank/DDBJ databases">
        <title>Genome sequence of Entomoplasma ellychniae ELCN-1 (ATCC 43707).</title>
        <authorList>
            <person name="Lo W.-S."/>
            <person name="Gasparich G.E."/>
            <person name="Kuo C.-H."/>
        </authorList>
    </citation>
    <scope>NUCLEOTIDE SEQUENCE [LARGE SCALE GENOMIC DNA]</scope>
    <source>
        <strain evidence="12 13">ELCN-1</strain>
    </source>
</reference>
<dbReference type="GO" id="GO:0045259">
    <property type="term" value="C:proton-transporting ATP synthase complex"/>
    <property type="evidence" value="ECO:0007669"/>
    <property type="project" value="UniProtKB-KW"/>
</dbReference>
<dbReference type="GO" id="GO:0046933">
    <property type="term" value="F:proton-transporting ATP synthase activity, rotational mechanism"/>
    <property type="evidence" value="ECO:0007669"/>
    <property type="project" value="TreeGrafter"/>
</dbReference>
<keyword evidence="9 11" id="KW-0472">Membrane</keyword>
<keyword evidence="5 11" id="KW-0812">Transmembrane</keyword>
<evidence type="ECO:0000256" key="2">
    <source>
        <dbReference type="ARBA" id="ARBA00006810"/>
    </source>
</evidence>
<feature type="transmembrane region" description="Helical" evidence="11">
    <location>
        <begin position="153"/>
        <end position="174"/>
    </location>
</feature>
<organism evidence="12 13">
    <name type="scientific">Entomoplasma ellychniae</name>
    <dbReference type="NCBI Taxonomy" id="2114"/>
    <lineage>
        <taxon>Bacteria</taxon>
        <taxon>Bacillati</taxon>
        <taxon>Mycoplasmatota</taxon>
        <taxon>Mollicutes</taxon>
        <taxon>Entomoplasmatales</taxon>
        <taxon>Entomoplasmataceae</taxon>
        <taxon>Entomoplasma</taxon>
    </lineage>
</organism>
<evidence type="ECO:0000256" key="9">
    <source>
        <dbReference type="ARBA" id="ARBA00023136"/>
    </source>
</evidence>
<evidence type="ECO:0000256" key="7">
    <source>
        <dbReference type="ARBA" id="ARBA00022989"/>
    </source>
</evidence>
<dbReference type="Pfam" id="PF00119">
    <property type="entry name" value="ATP-synt_A"/>
    <property type="match status" value="1"/>
</dbReference>
<evidence type="ECO:0000256" key="4">
    <source>
        <dbReference type="ARBA" id="ARBA00022547"/>
    </source>
</evidence>
<dbReference type="Proteomes" id="UP000239010">
    <property type="component" value="Unassembled WGS sequence"/>
</dbReference>
<evidence type="ECO:0000256" key="6">
    <source>
        <dbReference type="ARBA" id="ARBA00022781"/>
    </source>
</evidence>
<dbReference type="PANTHER" id="PTHR42823">
    <property type="entry name" value="ATP SYNTHASE SUBUNIT A, CHLOROPLASTIC"/>
    <property type="match status" value="1"/>
</dbReference>
<evidence type="ECO:0000256" key="1">
    <source>
        <dbReference type="ARBA" id="ARBA00004141"/>
    </source>
</evidence>